<organism evidence="3 4">
    <name type="scientific">Massilia terrae</name>
    <dbReference type="NCBI Taxonomy" id="1811224"/>
    <lineage>
        <taxon>Bacteria</taxon>
        <taxon>Pseudomonadati</taxon>
        <taxon>Pseudomonadota</taxon>
        <taxon>Betaproteobacteria</taxon>
        <taxon>Burkholderiales</taxon>
        <taxon>Oxalobacteraceae</taxon>
        <taxon>Telluria group</taxon>
        <taxon>Massilia</taxon>
    </lineage>
</organism>
<dbReference type="GO" id="GO:0030570">
    <property type="term" value="F:pectate lyase activity"/>
    <property type="evidence" value="ECO:0007669"/>
    <property type="project" value="UniProtKB-EC"/>
</dbReference>
<reference evidence="3 4" key="1">
    <citation type="submission" date="2022-08" db="EMBL/GenBank/DDBJ databases">
        <title>Reclassification of Massilia species as members of the genera Telluria, Duganella, Pseudoduganella, Mokoshia gen. nov. and Zemynaea gen. nov. using orthogonal and non-orthogonal genome-based approaches.</title>
        <authorList>
            <person name="Bowman J.P."/>
        </authorList>
    </citation>
    <scope>NUCLEOTIDE SEQUENCE [LARGE SCALE GENOMIC DNA]</scope>
    <source>
        <strain evidence="3 4">JCM 31606</strain>
    </source>
</reference>
<dbReference type="EC" id="4.2.2.2" evidence="3"/>
<gene>
    <name evidence="3" type="primary">pelA</name>
    <name evidence="3" type="ORF">NX778_06880</name>
</gene>
<dbReference type="Pfam" id="PF09492">
    <property type="entry name" value="Pec_lyase"/>
    <property type="match status" value="1"/>
</dbReference>
<feature type="region of interest" description="Disordered" evidence="1">
    <location>
        <begin position="116"/>
        <end position="135"/>
    </location>
</feature>
<name>A0ABT2CVZ7_9BURK</name>
<keyword evidence="2" id="KW-0732">Signal</keyword>
<dbReference type="Proteomes" id="UP001204621">
    <property type="component" value="Unassembled WGS sequence"/>
</dbReference>
<dbReference type="EMBL" id="JANUGU010000001">
    <property type="protein sequence ID" value="MCS0657786.1"/>
    <property type="molecule type" value="Genomic_DNA"/>
</dbReference>
<dbReference type="Gene3D" id="1.50.10.20">
    <property type="match status" value="1"/>
</dbReference>
<evidence type="ECO:0000313" key="3">
    <source>
        <dbReference type="EMBL" id="MCS0657786.1"/>
    </source>
</evidence>
<sequence>MRKTTILMLLACAVQGAAMAAVVGHMSPAEPLTVERIRTLPQAQQAPWFTYLARSRAQMEEDKATLAAERGDQPAPPPPPIGHAGTGMPLRKPAAWYAKPEARRVADTILSFQTPAGGWGKNADRTGPPRARGQNYVGDENWSYVGTIDNDATITELRFLARVQAQQPGAAGDAYRASFVKGVRYLLRAQYPNGGFPQVYPLQGGYHDAVTINDDAMVNVVTLLSEVARRQDDYAFVPANVADAARDAVGRSVNAILMAQVTAGGVLTGWAQQYDELTLAPAGARNFEPIALSSSESAKLLAFLMTIPDPSPEVIRSIRASAAWLERVAVRDVVWTGKSPDKGRMLIPGPGAGPLWSRYYDIATMKPIFGDRDRSIHDDVNEISLERRNGYGWYGTWPQEALARYAAWSRAHP</sequence>
<feature type="signal peptide" evidence="2">
    <location>
        <begin position="1"/>
        <end position="20"/>
    </location>
</feature>
<dbReference type="InterPro" id="IPR012669">
    <property type="entry name" value="Pectate_lyase"/>
</dbReference>
<feature type="compositionally biased region" description="Basic and acidic residues" evidence="1">
    <location>
        <begin position="60"/>
        <end position="72"/>
    </location>
</feature>
<proteinExistence type="predicted"/>
<feature type="region of interest" description="Disordered" evidence="1">
    <location>
        <begin position="60"/>
        <end position="88"/>
    </location>
</feature>
<dbReference type="SUPFAM" id="SSF81853">
    <property type="entry name" value="Family 10 polysaccharide lyase"/>
    <property type="match status" value="1"/>
</dbReference>
<protein>
    <submittedName>
        <fullName evidence="3">Pectate lyase</fullName>
        <ecNumber evidence="3">4.2.2.2</ecNumber>
    </submittedName>
</protein>
<evidence type="ECO:0000256" key="2">
    <source>
        <dbReference type="SAM" id="SignalP"/>
    </source>
</evidence>
<keyword evidence="3" id="KW-0456">Lyase</keyword>
<comment type="caution">
    <text evidence="3">The sequence shown here is derived from an EMBL/GenBank/DDBJ whole genome shotgun (WGS) entry which is preliminary data.</text>
</comment>
<feature type="chain" id="PRO_5045566733" evidence="2">
    <location>
        <begin position="21"/>
        <end position="413"/>
    </location>
</feature>
<dbReference type="RefSeq" id="WP_258810928.1">
    <property type="nucleotide sequence ID" value="NZ_JANUGU010000001.1"/>
</dbReference>
<dbReference type="NCBIfam" id="TIGR02474">
    <property type="entry name" value="pec_lyase"/>
    <property type="match status" value="1"/>
</dbReference>
<evidence type="ECO:0000313" key="4">
    <source>
        <dbReference type="Proteomes" id="UP001204621"/>
    </source>
</evidence>
<evidence type="ECO:0000256" key="1">
    <source>
        <dbReference type="SAM" id="MobiDB-lite"/>
    </source>
</evidence>
<keyword evidence="4" id="KW-1185">Reference proteome</keyword>
<accession>A0ABT2CVZ7</accession>